<name>A0A562DII6_RHORH</name>
<dbReference type="SUPFAM" id="SSF81324">
    <property type="entry name" value="Voltage-gated potassium channels"/>
    <property type="match status" value="1"/>
</dbReference>
<proteinExistence type="predicted"/>
<dbReference type="Pfam" id="PF07885">
    <property type="entry name" value="Ion_trans_2"/>
    <property type="match status" value="1"/>
</dbReference>
<feature type="transmembrane region" description="Helical" evidence="1">
    <location>
        <begin position="61"/>
        <end position="83"/>
    </location>
</feature>
<keyword evidence="1" id="KW-1133">Transmembrane helix</keyword>
<dbReference type="Gene3D" id="1.10.287.70">
    <property type="match status" value="1"/>
</dbReference>
<evidence type="ECO:0000313" key="3">
    <source>
        <dbReference type="EMBL" id="TWH09470.1"/>
    </source>
</evidence>
<dbReference type="InterPro" id="IPR013099">
    <property type="entry name" value="K_chnl_dom"/>
</dbReference>
<organism evidence="3 4">
    <name type="scientific">Rhodococcus rhodochrous J45</name>
    <dbReference type="NCBI Taxonomy" id="935266"/>
    <lineage>
        <taxon>Bacteria</taxon>
        <taxon>Bacillati</taxon>
        <taxon>Actinomycetota</taxon>
        <taxon>Actinomycetes</taxon>
        <taxon>Mycobacteriales</taxon>
        <taxon>Nocardiaceae</taxon>
        <taxon>Rhodococcus</taxon>
    </lineage>
</organism>
<comment type="caution">
    <text evidence="3">The sequence shown here is derived from an EMBL/GenBank/DDBJ whole genome shotgun (WGS) entry which is preliminary data.</text>
</comment>
<protein>
    <submittedName>
        <fullName evidence="3">Ion channel</fullName>
    </submittedName>
</protein>
<keyword evidence="1" id="KW-0472">Membrane</keyword>
<accession>A0A562DII6</accession>
<evidence type="ECO:0000259" key="2">
    <source>
        <dbReference type="Pfam" id="PF07885"/>
    </source>
</evidence>
<dbReference type="Proteomes" id="UP000317573">
    <property type="component" value="Unassembled WGS sequence"/>
</dbReference>
<feature type="domain" description="Potassium channel" evidence="2">
    <location>
        <begin position="79"/>
        <end position="153"/>
    </location>
</feature>
<evidence type="ECO:0000256" key="1">
    <source>
        <dbReference type="SAM" id="Phobius"/>
    </source>
</evidence>
<dbReference type="AlphaFoldDB" id="A0A562DII6"/>
<dbReference type="RefSeq" id="WP_145693068.1">
    <property type="nucleotide sequence ID" value="NZ_VLJT01000055.1"/>
</dbReference>
<dbReference type="EMBL" id="VLJT01000055">
    <property type="protein sequence ID" value="TWH09470.1"/>
    <property type="molecule type" value="Genomic_DNA"/>
</dbReference>
<sequence length="294" mass="31998">MTWLLSALGAALIAGALRDIYATLWHPHGLGTLSRWVFRIIWSIAGRIRRHGRALGSAGPLGMIATVLLWAAMIVTGWALIYLPHKPGGFSFASALQPQSSSDPVASLYLSLVTVATLGYGDITPAYPALRLLLPVQALIGFVLFTVAISWILQIYPALIRRRAAARTVHLLISTDSTEVARRGEASIACALLDELTEALTTVEFDLRQYGETYFFRDADSDRSLAAMLGHAPSLVRAGEASTAMEVRRAAVRLEQQLGSLTSYLDSRYLHTGGSIEQICAAYAADHRHRTTPR</sequence>
<evidence type="ECO:0000313" key="4">
    <source>
        <dbReference type="Proteomes" id="UP000317573"/>
    </source>
</evidence>
<feature type="transmembrane region" description="Helical" evidence="1">
    <location>
        <begin position="104"/>
        <end position="120"/>
    </location>
</feature>
<feature type="transmembrane region" description="Helical" evidence="1">
    <location>
        <begin position="132"/>
        <end position="153"/>
    </location>
</feature>
<keyword evidence="1" id="KW-0812">Transmembrane</keyword>
<reference evidence="3 4" key="1">
    <citation type="submission" date="2019-07" db="EMBL/GenBank/DDBJ databases">
        <title>Genome sequencing of lignin-degrading bacterial isolates.</title>
        <authorList>
            <person name="Gladden J."/>
        </authorList>
    </citation>
    <scope>NUCLEOTIDE SEQUENCE [LARGE SCALE GENOMIC DNA]</scope>
    <source>
        <strain evidence="3 4">J45</strain>
    </source>
</reference>
<gene>
    <name evidence="3" type="ORF">L618_005400000130</name>
</gene>